<feature type="compositionally biased region" description="Basic and acidic residues" evidence="1">
    <location>
        <begin position="314"/>
        <end position="340"/>
    </location>
</feature>
<proteinExistence type="predicted"/>
<feature type="compositionally biased region" description="Basic and acidic residues" evidence="1">
    <location>
        <begin position="628"/>
        <end position="648"/>
    </location>
</feature>
<feature type="compositionally biased region" description="Basic and acidic residues" evidence="1">
    <location>
        <begin position="375"/>
        <end position="384"/>
    </location>
</feature>
<dbReference type="RefSeq" id="XP_024777362.1">
    <property type="nucleotide sequence ID" value="XM_024914461.1"/>
</dbReference>
<feature type="region of interest" description="Disordered" evidence="1">
    <location>
        <begin position="1"/>
        <end position="72"/>
    </location>
</feature>
<feature type="region of interest" description="Disordered" evidence="1">
    <location>
        <begin position="619"/>
        <end position="648"/>
    </location>
</feature>
<sequence length="648" mass="71771">MAMLGAASRCKRPSPPTTAKETGSKSESRTKALGHPYDYQRLKKSNSHQALDNPDWRTRPSGSGSSPTLDDEQAWRNLIGSGKQWIGMDAFPTTPSAEERKHGVHLQKASDVPQDRATGSNDMRYHRRNVFALSSELEPKIIQTMEEEQPIPYGILKQVCLSSSKEHPLSLFEVAPLRSIPSFLSPSVVDIRPLKENLMQKKPGNGQDEQLTAALKAAEATPHKVRMHMSQRSRQNETKLKHAVADELRARKGVFEPPDVVTAQRNRAKDCSDANRLSPSQTARLVNEERSAESFETEKDQAFQKFLKKLAQKNRDLPSEKLQGRDRVDSGYEDGSKEEQSGGSTETCVLRYRTHRANERQQVSSEIFASHRKRASEISHKEDSSLPAEQSTRFKSLNPKAREFLSFVSNRSSNSEDDNMEPLQPFAPEPFASKSDHVNAMYLAGLGLPNVSSLQQQPPPPAYGLVPLAAAPDTVTDSLTINNLMPGRLIPVQMGTDQLGGQFPTSALPMPTVPPLPSLLPTLFRPETVLPSVSMMGNSMPGIPTVPSMLNTTFPLAPGSNPCFNMSSSQMPLMTGTRCPPQPVPKPRRPDPGDQQAYEAWIEWRKANEPGYALECRLRQQRRAQRSMTDKVPPKTQSAKKDDAFGSA</sequence>
<protein>
    <submittedName>
        <fullName evidence="2">Uncharacterized protein</fullName>
    </submittedName>
</protein>
<feature type="region of interest" description="Disordered" evidence="1">
    <location>
        <begin position="314"/>
        <end position="346"/>
    </location>
</feature>
<evidence type="ECO:0000313" key="2">
    <source>
        <dbReference type="EMBL" id="PTB57685.1"/>
    </source>
</evidence>
<gene>
    <name evidence="2" type="ORF">M431DRAFT_347847</name>
</gene>
<keyword evidence="3" id="KW-1185">Reference proteome</keyword>
<dbReference type="EMBL" id="KZ679677">
    <property type="protein sequence ID" value="PTB57685.1"/>
    <property type="molecule type" value="Genomic_DNA"/>
</dbReference>
<feature type="compositionally biased region" description="Basic and acidic residues" evidence="1">
    <location>
        <begin position="286"/>
        <end position="299"/>
    </location>
</feature>
<organism evidence="2 3">
    <name type="scientific">Trichoderma harzianum CBS 226.95</name>
    <dbReference type="NCBI Taxonomy" id="983964"/>
    <lineage>
        <taxon>Eukaryota</taxon>
        <taxon>Fungi</taxon>
        <taxon>Dikarya</taxon>
        <taxon>Ascomycota</taxon>
        <taxon>Pezizomycotina</taxon>
        <taxon>Sordariomycetes</taxon>
        <taxon>Hypocreomycetidae</taxon>
        <taxon>Hypocreales</taxon>
        <taxon>Hypocreaceae</taxon>
        <taxon>Trichoderma</taxon>
    </lineage>
</organism>
<feature type="region of interest" description="Disordered" evidence="1">
    <location>
        <begin position="574"/>
        <end position="596"/>
    </location>
</feature>
<name>A0A2T4AKT4_TRIHA</name>
<feature type="region of interest" description="Disordered" evidence="1">
    <location>
        <begin position="372"/>
        <end position="392"/>
    </location>
</feature>
<dbReference type="GeneID" id="36623026"/>
<dbReference type="Proteomes" id="UP000241690">
    <property type="component" value="Unassembled WGS sequence"/>
</dbReference>
<feature type="region of interest" description="Disordered" evidence="1">
    <location>
        <begin position="257"/>
        <end position="299"/>
    </location>
</feature>
<reference evidence="2 3" key="1">
    <citation type="submission" date="2016-07" db="EMBL/GenBank/DDBJ databases">
        <title>Multiple horizontal gene transfer events from other fungi enriched the ability of initially mycotrophic Trichoderma (Ascomycota) to feed on dead plant biomass.</title>
        <authorList>
            <consortium name="DOE Joint Genome Institute"/>
            <person name="Aerts A."/>
            <person name="Atanasova L."/>
            <person name="Chenthamara K."/>
            <person name="Zhang J."/>
            <person name="Grujic M."/>
            <person name="Henrissat B."/>
            <person name="Kuo A."/>
            <person name="Salamov A."/>
            <person name="Lipzen A."/>
            <person name="Labutti K."/>
            <person name="Barry K."/>
            <person name="Miao Y."/>
            <person name="Rahimi M.J."/>
            <person name="Shen Q."/>
            <person name="Grigoriev I.V."/>
            <person name="Kubicek C.P."/>
            <person name="Druzhinina I.S."/>
        </authorList>
    </citation>
    <scope>NUCLEOTIDE SEQUENCE [LARGE SCALE GENOMIC DNA]</scope>
    <source>
        <strain evidence="2 3">CBS 226.95</strain>
    </source>
</reference>
<accession>A0A2T4AKT4</accession>
<evidence type="ECO:0000256" key="1">
    <source>
        <dbReference type="SAM" id="MobiDB-lite"/>
    </source>
</evidence>
<evidence type="ECO:0000313" key="3">
    <source>
        <dbReference type="Proteomes" id="UP000241690"/>
    </source>
</evidence>
<feature type="compositionally biased region" description="Polar residues" evidence="1">
    <location>
        <begin position="275"/>
        <end position="284"/>
    </location>
</feature>
<feature type="region of interest" description="Disordered" evidence="1">
    <location>
        <begin position="95"/>
        <end position="120"/>
    </location>
</feature>
<dbReference type="AlphaFoldDB" id="A0A2T4AKT4"/>